<dbReference type="InterPro" id="IPR046342">
    <property type="entry name" value="CBS_dom_sf"/>
</dbReference>
<dbReference type="HOGENOM" id="CLU_040681_9_0_1"/>
<dbReference type="PANTHER" id="PTHR48108:SF6">
    <property type="entry name" value="CBS DOMAIN-CONTAINING PROTEIN CBSX1, CHLOROPLASTIC"/>
    <property type="match status" value="1"/>
</dbReference>
<dbReference type="eggNOG" id="ENOG502SC5H">
    <property type="taxonomic scope" value="Eukaryota"/>
</dbReference>
<protein>
    <recommendedName>
        <fullName evidence="4">CBS domain-containing protein</fullName>
    </recommendedName>
</protein>
<reference evidence="5" key="2">
    <citation type="submission" date="2024-10" db="UniProtKB">
        <authorList>
            <consortium name="EnsemblProtists"/>
        </authorList>
    </citation>
    <scope>IDENTIFICATION</scope>
</reference>
<dbReference type="EnsemblProtists" id="EOD36192">
    <property type="protein sequence ID" value="EOD36192"/>
    <property type="gene ID" value="EMIHUDRAFT_440699"/>
</dbReference>
<evidence type="ECO:0000256" key="1">
    <source>
        <dbReference type="ARBA" id="ARBA00022737"/>
    </source>
</evidence>
<organism evidence="5 6">
    <name type="scientific">Emiliania huxleyi (strain CCMP1516)</name>
    <dbReference type="NCBI Taxonomy" id="280463"/>
    <lineage>
        <taxon>Eukaryota</taxon>
        <taxon>Haptista</taxon>
        <taxon>Haptophyta</taxon>
        <taxon>Prymnesiophyceae</taxon>
        <taxon>Isochrysidales</taxon>
        <taxon>Noelaerhabdaceae</taxon>
        <taxon>Emiliania</taxon>
    </lineage>
</organism>
<dbReference type="InterPro" id="IPR000644">
    <property type="entry name" value="CBS_dom"/>
</dbReference>
<dbReference type="SUPFAM" id="SSF54631">
    <property type="entry name" value="CBS-domain pair"/>
    <property type="match status" value="1"/>
</dbReference>
<sequence length="208" mass="22276">MFMCMLLWTTAALVAALPASRPALGGRAARSPQPCLLAERPSWLGFMGRKEQNWPGHDEIVSRFMKADVVFLKPEDDLMSAARILDASGITGAPVLDDGKVVGILSQTDLLYKVAGRASLKLGGEGAASVRYAENTVRLRKIEAETVASAMSRSPACIEETATMQEAAARMLKARHNRLCVVNPVGRLVGIITSSDIVRLALAEEASV</sequence>
<evidence type="ECO:0000256" key="3">
    <source>
        <dbReference type="SAM" id="SignalP"/>
    </source>
</evidence>
<dbReference type="PaxDb" id="2903-EOD36192"/>
<dbReference type="RefSeq" id="XP_005788621.1">
    <property type="nucleotide sequence ID" value="XM_005788564.1"/>
</dbReference>
<keyword evidence="3" id="KW-0732">Signal</keyword>
<dbReference type="PANTHER" id="PTHR48108">
    <property type="entry name" value="CBS DOMAIN-CONTAINING PROTEIN CBSX2, CHLOROPLASTIC"/>
    <property type="match status" value="1"/>
</dbReference>
<dbReference type="SMART" id="SM00116">
    <property type="entry name" value="CBS"/>
    <property type="match status" value="2"/>
</dbReference>
<dbReference type="InterPro" id="IPR051462">
    <property type="entry name" value="CBS_domain-containing"/>
</dbReference>
<proteinExistence type="predicted"/>
<dbReference type="Pfam" id="PF00571">
    <property type="entry name" value="CBS"/>
    <property type="match status" value="2"/>
</dbReference>
<dbReference type="KEGG" id="ehx:EMIHUDRAFT_440699"/>
<reference evidence="6" key="1">
    <citation type="journal article" date="2013" name="Nature">
        <title>Pan genome of the phytoplankton Emiliania underpins its global distribution.</title>
        <authorList>
            <person name="Read B.A."/>
            <person name="Kegel J."/>
            <person name="Klute M.J."/>
            <person name="Kuo A."/>
            <person name="Lefebvre S.C."/>
            <person name="Maumus F."/>
            <person name="Mayer C."/>
            <person name="Miller J."/>
            <person name="Monier A."/>
            <person name="Salamov A."/>
            <person name="Young J."/>
            <person name="Aguilar M."/>
            <person name="Claverie J.M."/>
            <person name="Frickenhaus S."/>
            <person name="Gonzalez K."/>
            <person name="Herman E.K."/>
            <person name="Lin Y.C."/>
            <person name="Napier J."/>
            <person name="Ogata H."/>
            <person name="Sarno A.F."/>
            <person name="Shmutz J."/>
            <person name="Schroeder D."/>
            <person name="de Vargas C."/>
            <person name="Verret F."/>
            <person name="von Dassow P."/>
            <person name="Valentin K."/>
            <person name="Van de Peer Y."/>
            <person name="Wheeler G."/>
            <person name="Dacks J.B."/>
            <person name="Delwiche C.F."/>
            <person name="Dyhrman S.T."/>
            <person name="Glockner G."/>
            <person name="John U."/>
            <person name="Richards T."/>
            <person name="Worden A.Z."/>
            <person name="Zhang X."/>
            <person name="Grigoriev I.V."/>
            <person name="Allen A.E."/>
            <person name="Bidle K."/>
            <person name="Borodovsky M."/>
            <person name="Bowler C."/>
            <person name="Brownlee C."/>
            <person name="Cock J.M."/>
            <person name="Elias M."/>
            <person name="Gladyshev V.N."/>
            <person name="Groth M."/>
            <person name="Guda C."/>
            <person name="Hadaegh A."/>
            <person name="Iglesias-Rodriguez M.D."/>
            <person name="Jenkins J."/>
            <person name="Jones B.M."/>
            <person name="Lawson T."/>
            <person name="Leese F."/>
            <person name="Lindquist E."/>
            <person name="Lobanov A."/>
            <person name="Lomsadze A."/>
            <person name="Malik S.B."/>
            <person name="Marsh M.E."/>
            <person name="Mackinder L."/>
            <person name="Mock T."/>
            <person name="Mueller-Roeber B."/>
            <person name="Pagarete A."/>
            <person name="Parker M."/>
            <person name="Probert I."/>
            <person name="Quesneville H."/>
            <person name="Raines C."/>
            <person name="Rensing S.A."/>
            <person name="Riano-Pachon D.M."/>
            <person name="Richier S."/>
            <person name="Rokitta S."/>
            <person name="Shiraiwa Y."/>
            <person name="Soanes D.M."/>
            <person name="van der Giezen M."/>
            <person name="Wahlund T.M."/>
            <person name="Williams B."/>
            <person name="Wilson W."/>
            <person name="Wolfe G."/>
            <person name="Wurch L.L."/>
        </authorList>
    </citation>
    <scope>NUCLEOTIDE SEQUENCE</scope>
</reference>
<keyword evidence="1" id="KW-0677">Repeat</keyword>
<evidence type="ECO:0000259" key="4">
    <source>
        <dbReference type="PROSITE" id="PS51371"/>
    </source>
</evidence>
<dbReference type="AlphaFoldDB" id="A0A0D3KKA7"/>
<dbReference type="Gene3D" id="3.10.580.10">
    <property type="entry name" value="CBS-domain"/>
    <property type="match status" value="1"/>
</dbReference>
<feature type="signal peptide" evidence="3">
    <location>
        <begin position="1"/>
        <end position="16"/>
    </location>
</feature>
<keyword evidence="6" id="KW-1185">Reference proteome</keyword>
<dbReference type="STRING" id="2903.R1DMI0"/>
<evidence type="ECO:0000256" key="2">
    <source>
        <dbReference type="PROSITE-ProRule" id="PRU00703"/>
    </source>
</evidence>
<evidence type="ECO:0000313" key="5">
    <source>
        <dbReference type="EnsemblProtists" id="EOD36192"/>
    </source>
</evidence>
<feature type="domain" description="CBS" evidence="4">
    <location>
        <begin position="65"/>
        <end position="122"/>
    </location>
</feature>
<dbReference type="Proteomes" id="UP000013827">
    <property type="component" value="Unassembled WGS sequence"/>
</dbReference>
<name>A0A0D3KKA7_EMIH1</name>
<dbReference type="PROSITE" id="PS51371">
    <property type="entry name" value="CBS"/>
    <property type="match status" value="2"/>
</dbReference>
<keyword evidence="2" id="KW-0129">CBS domain</keyword>
<dbReference type="GeneID" id="17281463"/>
<feature type="chain" id="PRO_5044231673" description="CBS domain-containing protein" evidence="3">
    <location>
        <begin position="17"/>
        <end position="208"/>
    </location>
</feature>
<evidence type="ECO:0000313" key="6">
    <source>
        <dbReference type="Proteomes" id="UP000013827"/>
    </source>
</evidence>
<accession>A0A0D3KKA7</accession>
<feature type="domain" description="CBS" evidence="4">
    <location>
        <begin position="151"/>
        <end position="207"/>
    </location>
</feature>